<dbReference type="InterPro" id="IPR013517">
    <property type="entry name" value="FG-GAP"/>
</dbReference>
<comment type="caution">
    <text evidence="2">The sequence shown here is derived from an EMBL/GenBank/DDBJ whole genome shotgun (WGS) entry which is preliminary data.</text>
</comment>
<dbReference type="SUPFAM" id="SSF69318">
    <property type="entry name" value="Integrin alpha N-terminal domain"/>
    <property type="match status" value="1"/>
</dbReference>
<dbReference type="Proteomes" id="UP000229749">
    <property type="component" value="Unassembled WGS sequence"/>
</dbReference>
<dbReference type="InterPro" id="IPR028994">
    <property type="entry name" value="Integrin_alpha_N"/>
</dbReference>
<feature type="non-terminal residue" evidence="2">
    <location>
        <position position="608"/>
    </location>
</feature>
<name>A0A2M7XHQ1_9BACT</name>
<dbReference type="Pfam" id="PF14885">
    <property type="entry name" value="GHL15"/>
    <property type="match status" value="1"/>
</dbReference>
<evidence type="ECO:0000256" key="1">
    <source>
        <dbReference type="ARBA" id="ARBA00022729"/>
    </source>
</evidence>
<gene>
    <name evidence="2" type="ORF">CO172_01695</name>
</gene>
<evidence type="ECO:0000313" key="2">
    <source>
        <dbReference type="EMBL" id="PJA47379.1"/>
    </source>
</evidence>
<evidence type="ECO:0008006" key="4">
    <source>
        <dbReference type="Google" id="ProtNLM"/>
    </source>
</evidence>
<dbReference type="InterPro" id="IPR029455">
    <property type="entry name" value="GHL15"/>
</dbReference>
<dbReference type="Gene3D" id="2.130.10.130">
    <property type="entry name" value="Integrin alpha, N-terminal"/>
    <property type="match status" value="1"/>
</dbReference>
<sequence length="608" mass="68705">MNPKRTKFSFLSYLFLFIFIPVFCFSFFPQNNVVAYTDENKFVRTANYFLLSGPRLEETETLKSLSRFDLIVLPAEAQVFNKTFFTQIRKLNPDIIILAYVPTVSFNHLYWSDALHIKLKKGIRAEWWLQDGNGNPKSIWPNTSALNLSSGWNAYLASFVSNEIMSTGLWDGVFYDEVSDEIAWISPIDINRDGAPDVAKEANENWEQSYISLFSQTRSLIGNEKIIITNGSSKRSYTPYVNGRMFESFPTPWEGDGGWQTVMKNYLSLEHEVKNPSIFFLNGDTQNKGFQNDYQKVRFGITSTLLGNGYFGFDFGTENHAQLWEYDEYQIYLGKPKEDISHTIKNGVWQRNFENGKVVVNATSKPQTIQLDGEYEKIHGTQDPKTNNGSIVSKIHLLANDGIILLRPVEKIEDNLFLNGSFVRIFNQHGKTARTGFFTYDPLYRGGQRMVYKDLDGDGRKETIVANQSKIEIYKENGELINQFYPYTQAYHGGINFALADLDQDGTIEIITGTNKGGGPQVRIFNKDGVLIHPGFFAYDPQFRGGVHVAAGDINGDGKDEIITGPGIGGGPHVRVFNKDSELLQQFFAFESSQTSGVDVTVADLDTD</sequence>
<accession>A0A2M7XHQ1</accession>
<organism evidence="2 3">
    <name type="scientific">Candidatus Uhrbacteria bacterium CG_4_9_14_3_um_filter_36_7</name>
    <dbReference type="NCBI Taxonomy" id="1975033"/>
    <lineage>
        <taxon>Bacteria</taxon>
        <taxon>Candidatus Uhriibacteriota</taxon>
    </lineage>
</organism>
<dbReference type="PANTHER" id="PTHR46580:SF4">
    <property type="entry name" value="ATP_GTP-BINDING PROTEIN"/>
    <property type="match status" value="1"/>
</dbReference>
<dbReference type="AlphaFoldDB" id="A0A2M7XHQ1"/>
<dbReference type="PANTHER" id="PTHR46580">
    <property type="entry name" value="SENSOR KINASE-RELATED"/>
    <property type="match status" value="1"/>
</dbReference>
<dbReference type="EMBL" id="PFWS01000026">
    <property type="protein sequence ID" value="PJA47379.1"/>
    <property type="molecule type" value="Genomic_DNA"/>
</dbReference>
<protein>
    <recommendedName>
        <fullName evidence="4">FG-GAP repeat protein</fullName>
    </recommendedName>
</protein>
<reference evidence="3" key="1">
    <citation type="submission" date="2017-09" db="EMBL/GenBank/DDBJ databases">
        <title>Depth-based differentiation of microbial function through sediment-hosted aquifers and enrichment of novel symbionts in the deep terrestrial subsurface.</title>
        <authorList>
            <person name="Probst A.J."/>
            <person name="Ladd B."/>
            <person name="Jarett J.K."/>
            <person name="Geller-Mcgrath D.E."/>
            <person name="Sieber C.M.K."/>
            <person name="Emerson J.B."/>
            <person name="Anantharaman K."/>
            <person name="Thomas B.C."/>
            <person name="Malmstrom R."/>
            <person name="Stieglmeier M."/>
            <person name="Klingl A."/>
            <person name="Woyke T."/>
            <person name="Ryan C.M."/>
            <person name="Banfield J.F."/>
        </authorList>
    </citation>
    <scope>NUCLEOTIDE SEQUENCE [LARGE SCALE GENOMIC DNA]</scope>
</reference>
<proteinExistence type="predicted"/>
<evidence type="ECO:0000313" key="3">
    <source>
        <dbReference type="Proteomes" id="UP000229749"/>
    </source>
</evidence>
<dbReference type="Pfam" id="PF13517">
    <property type="entry name" value="FG-GAP_3"/>
    <property type="match status" value="1"/>
</dbReference>
<keyword evidence="1" id="KW-0732">Signal</keyword>